<evidence type="ECO:0000313" key="13">
    <source>
        <dbReference type="Proteomes" id="UP000054053"/>
    </source>
</evidence>
<name>A0A1B5KWT7_USTVR</name>
<comment type="subunit">
    <text evidence="9">Component of the Mediator complex.</text>
</comment>
<evidence type="ECO:0000256" key="3">
    <source>
        <dbReference type="ARBA" id="ARBA00019614"/>
    </source>
</evidence>
<evidence type="ECO:0000259" key="10">
    <source>
        <dbReference type="Pfam" id="PF11635"/>
    </source>
</evidence>
<evidence type="ECO:0000256" key="4">
    <source>
        <dbReference type="ARBA" id="ARBA00023015"/>
    </source>
</evidence>
<dbReference type="EMBL" id="BBTG02000008">
    <property type="protein sequence ID" value="GAO15519.1"/>
    <property type="molecule type" value="Genomic_DNA"/>
</dbReference>
<dbReference type="Proteomes" id="UP000054053">
    <property type="component" value="Unassembled WGS sequence"/>
</dbReference>
<dbReference type="PANTHER" id="PTHR13224">
    <property type="entry name" value="THYROID HORMONE RECEPTOR-ASSOCIATED PROTEIN-RELATED"/>
    <property type="match status" value="1"/>
</dbReference>
<dbReference type="AlphaFoldDB" id="A0A1B5KWT7"/>
<feature type="domain" description="Mediator complex subunit 16 C-terminal" evidence="11">
    <location>
        <begin position="544"/>
        <end position="637"/>
    </location>
</feature>
<feature type="domain" description="Mediator complex subunit Med16 N-terminal" evidence="10">
    <location>
        <begin position="3"/>
        <end position="215"/>
    </location>
</feature>
<evidence type="ECO:0000256" key="5">
    <source>
        <dbReference type="ARBA" id="ARBA00023159"/>
    </source>
</evidence>
<accession>A0A1B5KWT7</accession>
<evidence type="ECO:0000256" key="6">
    <source>
        <dbReference type="ARBA" id="ARBA00023163"/>
    </source>
</evidence>
<reference evidence="13" key="1">
    <citation type="journal article" date="2016" name="Genome Announc.">
        <title>Genome sequence of Ustilaginoidea virens IPU010, a rice pathogenic fungus causing false smut.</title>
        <authorList>
            <person name="Kumagai T."/>
            <person name="Ishii T."/>
            <person name="Terai G."/>
            <person name="Umemura M."/>
            <person name="Machida M."/>
            <person name="Asai K."/>
        </authorList>
    </citation>
    <scope>NUCLEOTIDE SEQUENCE [LARGE SCALE GENOMIC DNA]</scope>
    <source>
        <strain evidence="13">IPU010</strain>
    </source>
</reference>
<evidence type="ECO:0000256" key="8">
    <source>
        <dbReference type="ARBA" id="ARBA00032015"/>
    </source>
</evidence>
<keyword evidence="6 9" id="KW-0804">Transcription</keyword>
<sequence length="646" mass="71972">MAGTLKMYWSQNNNRMEETAMELESVNASDELVTHAAFSSDKKYLLAAIATSSSQLRLLRIEIQWAGPGSSSEKNALPQNARLSPAIVETHVASANWLYGGPNDINVDASISKLSFIKVLPAIADNAGPSTATPLILTLRSRSESETYQEAQTILDRWEVVESKQSLDPAFEQLGNRRSISSEPPNITKLKKLEPIVVNKTVIGVEVIHFENYSATIASITITAASTIWYQSNYDDLLAVVQPMATKKRFVLDWVSELVRILKIQVDYSDEMHHDALMRNSSLQSCLSIMASLGFRGETRPRSFQSKFARLNLNLRNVVILITLASNTPINIREKMSPLDEHEVVDALAGCAKWSVELLSWLVDCLFELMNDEEFTQRVVPQRFSELNGYLQERNDVSLHLLLASSSRSFLSAVCRRVALLEAISNKAMEFYKEQASGDSPAGGKAINPQLQQAYQRMQRVTSTSVIKVAEMEKLLNVLGQDIRQAYATYLPQMVKSQAKAPQGKHLDVALKTTQIQFEVAMLLCSSLPPFFLPVVKKLFAKDVPALRKVADPAKLFFADFELLGVQEDKRSLAARRAKGVYVDMFKKVELRSGSGGARWRRCARCASVMEDVFGSRPGYTFVLGQQRKCSCGGYWALLPKGKLVL</sequence>
<evidence type="ECO:0000256" key="7">
    <source>
        <dbReference type="ARBA" id="ARBA00023242"/>
    </source>
</evidence>
<evidence type="ECO:0000256" key="2">
    <source>
        <dbReference type="ARBA" id="ARBA00006543"/>
    </source>
</evidence>
<dbReference type="GO" id="GO:0016592">
    <property type="term" value="C:mediator complex"/>
    <property type="evidence" value="ECO:0007669"/>
    <property type="project" value="InterPro"/>
</dbReference>
<protein>
    <recommendedName>
        <fullName evidence="3 9">Mediator of RNA polymerase II transcription subunit 16</fullName>
    </recommendedName>
    <alternativeName>
        <fullName evidence="8 9">Mediator complex subunit 16</fullName>
    </alternativeName>
</protein>
<proteinExistence type="inferred from homology"/>
<comment type="function">
    <text evidence="9">Component of the Mediator complex, a coactivator involved in the regulated transcription of nearly all RNA polymerase II-dependent genes. Mediator functions as a bridge to convey information from gene-specific regulatory proteins to the basal RNA polymerase II transcription machinery. Mediator is recruited to promoters by direct interactions with regulatory proteins and serves as a scaffold for the assembly of a functional preinitiation complex with RNA polymerase II and the general transcription factors.</text>
</comment>
<comment type="similarity">
    <text evidence="2 9">Belongs to the Mediator complex subunit 16 family.</text>
</comment>
<comment type="caution">
    <text evidence="12">The sequence shown here is derived from an EMBL/GenBank/DDBJ whole genome shotgun (WGS) entry which is preliminary data.</text>
</comment>
<dbReference type="InterPro" id="IPR048339">
    <property type="entry name" value="Mediator_Med16_C"/>
</dbReference>
<comment type="subcellular location">
    <subcellularLocation>
        <location evidence="1 9">Nucleus</location>
    </subcellularLocation>
</comment>
<evidence type="ECO:0000313" key="12">
    <source>
        <dbReference type="EMBL" id="GAO15519.1"/>
    </source>
</evidence>
<dbReference type="PANTHER" id="PTHR13224:SF6">
    <property type="entry name" value="MEDIATOR OF RNA POLYMERASE II TRANSCRIPTION SUBUNIT 16"/>
    <property type="match status" value="1"/>
</dbReference>
<evidence type="ECO:0000259" key="11">
    <source>
        <dbReference type="Pfam" id="PF20719"/>
    </source>
</evidence>
<dbReference type="InterPro" id="IPR021665">
    <property type="entry name" value="Mediator_Med16_N"/>
</dbReference>
<organism evidence="12 13">
    <name type="scientific">Ustilaginoidea virens</name>
    <name type="common">Rice false smut fungus</name>
    <name type="synonym">Villosiclava virens</name>
    <dbReference type="NCBI Taxonomy" id="1159556"/>
    <lineage>
        <taxon>Eukaryota</taxon>
        <taxon>Fungi</taxon>
        <taxon>Dikarya</taxon>
        <taxon>Ascomycota</taxon>
        <taxon>Pezizomycotina</taxon>
        <taxon>Sordariomycetes</taxon>
        <taxon>Hypocreomycetidae</taxon>
        <taxon>Hypocreales</taxon>
        <taxon>Clavicipitaceae</taxon>
        <taxon>Ustilaginoidea</taxon>
    </lineage>
</organism>
<dbReference type="InterPro" id="IPR048338">
    <property type="entry name" value="Mediator_Med16"/>
</dbReference>
<keyword evidence="7 9" id="KW-0539">Nucleus</keyword>
<gene>
    <name evidence="9" type="primary">MED16</name>
    <name evidence="12" type="ORF">UVI_02020700</name>
</gene>
<dbReference type="Pfam" id="PF20719">
    <property type="entry name" value="Med16_C"/>
    <property type="match status" value="1"/>
</dbReference>
<evidence type="ECO:0000256" key="1">
    <source>
        <dbReference type="ARBA" id="ARBA00004123"/>
    </source>
</evidence>
<keyword evidence="4 9" id="KW-0805">Transcription regulation</keyword>
<keyword evidence="5 9" id="KW-0010">Activator</keyword>
<evidence type="ECO:0000256" key="9">
    <source>
        <dbReference type="RuleBase" id="RU364149"/>
    </source>
</evidence>
<dbReference type="GO" id="GO:0045893">
    <property type="term" value="P:positive regulation of DNA-templated transcription"/>
    <property type="evidence" value="ECO:0007669"/>
    <property type="project" value="TreeGrafter"/>
</dbReference>
<dbReference type="Pfam" id="PF11635">
    <property type="entry name" value="Med16_N"/>
    <property type="match status" value="1"/>
</dbReference>